<evidence type="ECO:0000259" key="9">
    <source>
        <dbReference type="SMART" id="SM00906"/>
    </source>
</evidence>
<dbReference type="OrthoDB" id="189997at2759"/>
<dbReference type="EMBL" id="JABEXW010000200">
    <property type="protein sequence ID" value="KAF4968430.1"/>
    <property type="molecule type" value="Genomic_DNA"/>
</dbReference>
<evidence type="ECO:0000256" key="5">
    <source>
        <dbReference type="ARBA" id="ARBA00023125"/>
    </source>
</evidence>
<dbReference type="PANTHER" id="PTHR47782">
    <property type="entry name" value="ZN(II)2CYS6 TRANSCRIPTION FACTOR (EUROFUNG)-RELATED"/>
    <property type="match status" value="1"/>
</dbReference>
<dbReference type="SMART" id="SM00906">
    <property type="entry name" value="Fungal_trans"/>
    <property type="match status" value="1"/>
</dbReference>
<keyword evidence="5" id="KW-0238">DNA-binding</keyword>
<dbReference type="GO" id="GO:0000981">
    <property type="term" value="F:DNA-binding transcription factor activity, RNA polymerase II-specific"/>
    <property type="evidence" value="ECO:0007669"/>
    <property type="project" value="TreeGrafter"/>
</dbReference>
<dbReference type="GO" id="GO:0006351">
    <property type="term" value="P:DNA-templated transcription"/>
    <property type="evidence" value="ECO:0007669"/>
    <property type="project" value="InterPro"/>
</dbReference>
<keyword evidence="4" id="KW-0805">Transcription regulation</keyword>
<reference evidence="10" key="2">
    <citation type="submission" date="2020-05" db="EMBL/GenBank/DDBJ databases">
        <authorList>
            <person name="Kim H.-S."/>
            <person name="Proctor R.H."/>
            <person name="Brown D.W."/>
        </authorList>
    </citation>
    <scope>NUCLEOTIDE SEQUENCE</scope>
    <source>
        <strain evidence="10">NRRL 20472</strain>
    </source>
</reference>
<evidence type="ECO:0000256" key="8">
    <source>
        <dbReference type="SAM" id="MobiDB-lite"/>
    </source>
</evidence>
<evidence type="ECO:0000313" key="10">
    <source>
        <dbReference type="EMBL" id="KAF4968430.1"/>
    </source>
</evidence>
<dbReference type="InterPro" id="IPR007219">
    <property type="entry name" value="XnlR_reg_dom"/>
</dbReference>
<feature type="region of interest" description="Disordered" evidence="8">
    <location>
        <begin position="99"/>
        <end position="121"/>
    </location>
</feature>
<protein>
    <recommendedName>
        <fullName evidence="9">Xylanolytic transcriptional activator regulatory domain-containing protein</fullName>
    </recommendedName>
</protein>
<feature type="domain" description="Xylanolytic transcriptional activator regulatory" evidence="9">
    <location>
        <begin position="306"/>
        <end position="380"/>
    </location>
</feature>
<sequence length="688" mass="76775">MTTLRKGDGHGREVANQDGKIHDCDWLVSAANAERSRYISSLRGRISWLESIVRSRCPDVDLSQDPPATEMEDAPSDTILEDATDSMLQSPVPMQASTLSETLHESSAIETPNQPVRSAPGPTGAGAITHEIGLVSLGTNQDPRYIGPSSGYFLARVMLDSVSKQDERLGLTSRNAPFPTKLVEAIQGPLPLPPRDMATQLCDAYFSAINPQYPILHRHTFNSMLDRAYEQTSQDPVVGFQVYMVLAIGSAVLSGRIRARIPAESYCLSALQYLDDLNLENSLQGVQCLLLLLIFTIHSPFVRLNVWYLSYHCVAALLDLGLQRNISTESGISLLEQEMRTRIFWVIYSFDRIIATMMGRPIGIRDEACELRMPIGLSDEQLSNPTQQQNTEVSGEMTYAIHLFRAAKLNSEIKYVTQSIVRDSPSYAYPQIVDTNDWQTMMLRQLDEWATQIPGLDNPSELYLRTTCQLRYHGLRMLLLRPSPAIPKPSNEALVQCHKSARESIQLFDQLYKKNLLIHSWTTFHGLVLSTITLLFCIKVVPEITRSTDVDFLMTDLSISLSVLSATGEHWSGAKRSRDILDELGKSMVRYLRENHSRSTSRITGQGLDPTLSTEVLDGTGLSLPSSHGDATTLMTTSDTMGFLQNPFDDSLFNDSFAGYFEETDSINVDTIVRDLFQDFIPTYPSGL</sequence>
<evidence type="ECO:0000256" key="4">
    <source>
        <dbReference type="ARBA" id="ARBA00023015"/>
    </source>
</evidence>
<comment type="caution">
    <text evidence="10">The sequence shown here is derived from an EMBL/GenBank/DDBJ whole genome shotgun (WGS) entry which is preliminary data.</text>
</comment>
<keyword evidence="7" id="KW-0539">Nucleus</keyword>
<evidence type="ECO:0000256" key="6">
    <source>
        <dbReference type="ARBA" id="ARBA00023163"/>
    </source>
</evidence>
<name>A0A8H4U232_9HYPO</name>
<organism evidence="10 11">
    <name type="scientific">Fusarium sarcochroum</name>
    <dbReference type="NCBI Taxonomy" id="1208366"/>
    <lineage>
        <taxon>Eukaryota</taxon>
        <taxon>Fungi</taxon>
        <taxon>Dikarya</taxon>
        <taxon>Ascomycota</taxon>
        <taxon>Pezizomycotina</taxon>
        <taxon>Sordariomycetes</taxon>
        <taxon>Hypocreomycetidae</taxon>
        <taxon>Hypocreales</taxon>
        <taxon>Nectriaceae</taxon>
        <taxon>Fusarium</taxon>
        <taxon>Fusarium lateritium species complex</taxon>
    </lineage>
</organism>
<dbReference type="GO" id="GO:0043565">
    <property type="term" value="F:sequence-specific DNA binding"/>
    <property type="evidence" value="ECO:0007669"/>
    <property type="project" value="TreeGrafter"/>
</dbReference>
<dbReference type="Pfam" id="PF04082">
    <property type="entry name" value="Fungal_trans"/>
    <property type="match status" value="1"/>
</dbReference>
<reference evidence="10" key="1">
    <citation type="journal article" date="2020" name="BMC Genomics">
        <title>Correction to: Identification and distribution of gene clusters required for synthesis of sphingolipid metabolism inhibitors in diverse species of the filamentous fungus Fusarium.</title>
        <authorList>
            <person name="Kim H.S."/>
            <person name="Lohmar J.M."/>
            <person name="Busman M."/>
            <person name="Brown D.W."/>
            <person name="Naumann T.A."/>
            <person name="Divon H.H."/>
            <person name="Lysoe E."/>
            <person name="Uhlig S."/>
            <person name="Proctor R.H."/>
        </authorList>
    </citation>
    <scope>NUCLEOTIDE SEQUENCE</scope>
    <source>
        <strain evidence="10">NRRL 20472</strain>
    </source>
</reference>
<keyword evidence="3" id="KW-0862">Zinc</keyword>
<dbReference type="Proteomes" id="UP000622797">
    <property type="component" value="Unassembled WGS sequence"/>
</dbReference>
<evidence type="ECO:0000313" key="11">
    <source>
        <dbReference type="Proteomes" id="UP000622797"/>
    </source>
</evidence>
<dbReference type="InterPro" id="IPR052202">
    <property type="entry name" value="Yeast_MetPath_Reg"/>
</dbReference>
<keyword evidence="2" id="KW-0479">Metal-binding</keyword>
<keyword evidence="11" id="KW-1185">Reference proteome</keyword>
<keyword evidence="6" id="KW-0804">Transcription</keyword>
<dbReference type="CDD" id="cd12148">
    <property type="entry name" value="fungal_TF_MHR"/>
    <property type="match status" value="1"/>
</dbReference>
<evidence type="ECO:0000256" key="2">
    <source>
        <dbReference type="ARBA" id="ARBA00022723"/>
    </source>
</evidence>
<accession>A0A8H4U232</accession>
<dbReference type="GO" id="GO:0045944">
    <property type="term" value="P:positive regulation of transcription by RNA polymerase II"/>
    <property type="evidence" value="ECO:0007669"/>
    <property type="project" value="TreeGrafter"/>
</dbReference>
<evidence type="ECO:0000256" key="1">
    <source>
        <dbReference type="ARBA" id="ARBA00004123"/>
    </source>
</evidence>
<dbReference type="AlphaFoldDB" id="A0A8H4U232"/>
<evidence type="ECO:0000256" key="7">
    <source>
        <dbReference type="ARBA" id="ARBA00023242"/>
    </source>
</evidence>
<dbReference type="GO" id="GO:0005634">
    <property type="term" value="C:nucleus"/>
    <property type="evidence" value="ECO:0007669"/>
    <property type="project" value="UniProtKB-SubCell"/>
</dbReference>
<dbReference type="GO" id="GO:0008270">
    <property type="term" value="F:zinc ion binding"/>
    <property type="evidence" value="ECO:0007669"/>
    <property type="project" value="InterPro"/>
</dbReference>
<comment type="subcellular location">
    <subcellularLocation>
        <location evidence="1">Nucleus</location>
    </subcellularLocation>
</comment>
<gene>
    <name evidence="10" type="ORF">FSARC_4227</name>
</gene>
<evidence type="ECO:0000256" key="3">
    <source>
        <dbReference type="ARBA" id="ARBA00022833"/>
    </source>
</evidence>
<proteinExistence type="predicted"/>
<dbReference type="PANTHER" id="PTHR47782:SF1">
    <property type="entry name" value="PYRIMIDINE PATHWAY REGULATORY PROTEIN 1"/>
    <property type="match status" value="1"/>
</dbReference>